<reference evidence="16" key="2">
    <citation type="submission" date="2025-08" db="UniProtKB">
        <authorList>
            <consortium name="Ensembl"/>
        </authorList>
    </citation>
    <scope>IDENTIFICATION</scope>
</reference>
<keyword evidence="9" id="KW-1015">Disulfide bond</keyword>
<dbReference type="GO" id="GO:0005549">
    <property type="term" value="F:odorant binding"/>
    <property type="evidence" value="ECO:0007669"/>
    <property type="project" value="TreeGrafter"/>
</dbReference>
<dbReference type="GO" id="GO:0004984">
    <property type="term" value="F:olfactory receptor activity"/>
    <property type="evidence" value="ECO:0007669"/>
    <property type="project" value="InterPro"/>
</dbReference>
<feature type="transmembrane region" description="Helical" evidence="14">
    <location>
        <begin position="281"/>
        <end position="300"/>
    </location>
</feature>
<protein>
    <recommendedName>
        <fullName evidence="14">Olfactory receptor</fullName>
    </recommendedName>
</protein>
<dbReference type="PROSITE" id="PS00237">
    <property type="entry name" value="G_PROTEIN_RECEP_F1_1"/>
    <property type="match status" value="1"/>
</dbReference>
<feature type="domain" description="G-protein coupled receptors family 1 profile" evidence="15">
    <location>
        <begin position="48"/>
        <end position="298"/>
    </location>
</feature>
<evidence type="ECO:0000256" key="3">
    <source>
        <dbReference type="ARBA" id="ARBA00022606"/>
    </source>
</evidence>
<feature type="transmembrane region" description="Helical" evidence="14">
    <location>
        <begin position="34"/>
        <end position="58"/>
    </location>
</feature>
<dbReference type="InterPro" id="IPR000276">
    <property type="entry name" value="GPCR_Rhodpsn"/>
</dbReference>
<keyword evidence="17" id="KW-1185">Reference proteome</keyword>
<dbReference type="Ensembl" id="ENSSAUT00010031239.1">
    <property type="protein sequence ID" value="ENSSAUP00010029631.1"/>
    <property type="gene ID" value="ENSSAUG00010012733.1"/>
</dbReference>
<keyword evidence="2 14" id="KW-1003">Cell membrane</keyword>
<feature type="transmembrane region" description="Helical" evidence="14">
    <location>
        <begin position="105"/>
        <end position="127"/>
    </location>
</feature>
<dbReference type="GO" id="GO:0004930">
    <property type="term" value="F:G protein-coupled receptor activity"/>
    <property type="evidence" value="ECO:0007669"/>
    <property type="project" value="UniProtKB-KW"/>
</dbReference>
<keyword evidence="7 13" id="KW-0297">G-protein coupled receptor</keyword>
<sequence length="318" mass="36374">MGTTRFLTIMDNVSQVRIFFLSGLNETNNHKFTLFFLTLLCYCVILLVNISVIVTIILDKNLHEPMYILICAFCMNGLYGTAGLYPKFLWDLLSPVHVISYSGCLVQAQVIASFGFSELSILAVMSYDRYVAICRPLEYHSVMSKQRLITLVCFSWLMPFFIVGINMFLTSRLKLCSPYITRFFCVNPVIVKLACFPADTAVNSIVVYITVIIYFVHGLFIFLSYMYLIKTCANSLENRAKFMQTCVPHLTALIIFIVIGLFDILNVRFGSKDFPQTFKNFVEMEILVIPPLMNPLIYGFKLTKIRKTFLGVLTLKIK</sequence>
<dbReference type="GO" id="GO:0005886">
    <property type="term" value="C:plasma membrane"/>
    <property type="evidence" value="ECO:0007669"/>
    <property type="project" value="UniProtKB-SubCell"/>
</dbReference>
<keyword evidence="5 14" id="KW-0552">Olfaction</keyword>
<proteinExistence type="inferred from homology"/>
<reference evidence="16" key="3">
    <citation type="submission" date="2025-09" db="UniProtKB">
        <authorList>
            <consortium name="Ensembl"/>
        </authorList>
    </citation>
    <scope>IDENTIFICATION</scope>
</reference>
<evidence type="ECO:0000256" key="9">
    <source>
        <dbReference type="ARBA" id="ARBA00023157"/>
    </source>
</evidence>
<feature type="transmembrane region" description="Helical" evidence="14">
    <location>
        <begin position="250"/>
        <end position="269"/>
    </location>
</feature>
<dbReference type="InterPro" id="IPR017452">
    <property type="entry name" value="GPCR_Rhodpsn_7TM"/>
</dbReference>
<feature type="transmembrane region" description="Helical" evidence="14">
    <location>
        <begin position="65"/>
        <end position="85"/>
    </location>
</feature>
<dbReference type="PANTHER" id="PTHR26451">
    <property type="entry name" value="G_PROTEIN_RECEP_F1_2 DOMAIN-CONTAINING PROTEIN"/>
    <property type="match status" value="1"/>
</dbReference>
<dbReference type="Gene3D" id="1.20.1070.10">
    <property type="entry name" value="Rhodopsin 7-helix transmembrane proteins"/>
    <property type="match status" value="1"/>
</dbReference>
<keyword evidence="6 14" id="KW-1133">Transmembrane helix</keyword>
<evidence type="ECO:0000313" key="16">
    <source>
        <dbReference type="Ensembl" id="ENSSAUP00010029631.1"/>
    </source>
</evidence>
<dbReference type="Proteomes" id="UP000472265">
    <property type="component" value="Chromosome 9"/>
</dbReference>
<accession>A0A671VYX6</accession>
<evidence type="ECO:0000256" key="6">
    <source>
        <dbReference type="ARBA" id="ARBA00022989"/>
    </source>
</evidence>
<dbReference type="InterPro" id="IPR052921">
    <property type="entry name" value="GPCR1_Superfamily_Member"/>
</dbReference>
<dbReference type="AlphaFoldDB" id="A0A671VYX6"/>
<keyword evidence="10 13" id="KW-0675">Receptor</keyword>
<evidence type="ECO:0000256" key="2">
    <source>
        <dbReference type="ARBA" id="ARBA00022475"/>
    </source>
</evidence>
<keyword evidence="8 14" id="KW-0472">Membrane</keyword>
<evidence type="ECO:0000313" key="17">
    <source>
        <dbReference type="Proteomes" id="UP000472265"/>
    </source>
</evidence>
<evidence type="ECO:0000256" key="13">
    <source>
        <dbReference type="RuleBase" id="RU000688"/>
    </source>
</evidence>
<dbReference type="PRINTS" id="PR00237">
    <property type="entry name" value="GPCRRHODOPSN"/>
</dbReference>
<reference evidence="16" key="1">
    <citation type="submission" date="2021-04" db="EMBL/GenBank/DDBJ databases">
        <authorList>
            <consortium name="Wellcome Sanger Institute Data Sharing"/>
        </authorList>
    </citation>
    <scope>NUCLEOTIDE SEQUENCE [LARGE SCALE GENOMIC DNA]</scope>
</reference>
<organism evidence="16 17">
    <name type="scientific">Sparus aurata</name>
    <name type="common">Gilthead sea bream</name>
    <dbReference type="NCBI Taxonomy" id="8175"/>
    <lineage>
        <taxon>Eukaryota</taxon>
        <taxon>Metazoa</taxon>
        <taxon>Chordata</taxon>
        <taxon>Craniata</taxon>
        <taxon>Vertebrata</taxon>
        <taxon>Euteleostomi</taxon>
        <taxon>Actinopterygii</taxon>
        <taxon>Neopterygii</taxon>
        <taxon>Teleostei</taxon>
        <taxon>Neoteleostei</taxon>
        <taxon>Acanthomorphata</taxon>
        <taxon>Eupercaria</taxon>
        <taxon>Spariformes</taxon>
        <taxon>Sparidae</taxon>
        <taxon>Sparus</taxon>
    </lineage>
</organism>
<dbReference type="GeneTree" id="ENSGT00950000183023"/>
<keyword evidence="3 14" id="KW-0716">Sensory transduction</keyword>
<dbReference type="Pfam" id="PF13853">
    <property type="entry name" value="7tm_4"/>
    <property type="match status" value="1"/>
</dbReference>
<evidence type="ECO:0000256" key="11">
    <source>
        <dbReference type="ARBA" id="ARBA00023180"/>
    </source>
</evidence>
<evidence type="ECO:0000256" key="8">
    <source>
        <dbReference type="ARBA" id="ARBA00023136"/>
    </source>
</evidence>
<dbReference type="InterPro" id="IPR000725">
    <property type="entry name" value="Olfact_rcpt"/>
</dbReference>
<dbReference type="FunFam" id="1.20.1070.10:FF:000024">
    <property type="entry name" value="Olfactory receptor"/>
    <property type="match status" value="1"/>
</dbReference>
<dbReference type="SUPFAM" id="SSF81321">
    <property type="entry name" value="Family A G protein-coupled receptor-like"/>
    <property type="match status" value="1"/>
</dbReference>
<evidence type="ECO:0000256" key="12">
    <source>
        <dbReference type="ARBA" id="ARBA00023224"/>
    </source>
</evidence>
<dbReference type="OMA" id="TSIMCEV"/>
<evidence type="ECO:0000256" key="5">
    <source>
        <dbReference type="ARBA" id="ARBA00022725"/>
    </source>
</evidence>
<dbReference type="PANTHER" id="PTHR26451:SF871">
    <property type="entry name" value="ODORANT RECEPTOR-RELATED"/>
    <property type="match status" value="1"/>
</dbReference>
<evidence type="ECO:0000256" key="4">
    <source>
        <dbReference type="ARBA" id="ARBA00022692"/>
    </source>
</evidence>
<dbReference type="PRINTS" id="PR00245">
    <property type="entry name" value="OLFACTORYR"/>
</dbReference>
<keyword evidence="4 13" id="KW-0812">Transmembrane</keyword>
<evidence type="ECO:0000256" key="10">
    <source>
        <dbReference type="ARBA" id="ARBA00023170"/>
    </source>
</evidence>
<dbReference type="PROSITE" id="PS50262">
    <property type="entry name" value="G_PROTEIN_RECEP_F1_2"/>
    <property type="match status" value="1"/>
</dbReference>
<feature type="transmembrane region" description="Helical" evidence="14">
    <location>
        <begin position="205"/>
        <end position="229"/>
    </location>
</feature>
<evidence type="ECO:0000259" key="15">
    <source>
        <dbReference type="PROSITE" id="PS50262"/>
    </source>
</evidence>
<keyword evidence="12 13" id="KW-0807">Transducer</keyword>
<comment type="subcellular location">
    <subcellularLocation>
        <location evidence="1 14">Cell membrane</location>
        <topology evidence="1 14">Multi-pass membrane protein</topology>
    </subcellularLocation>
</comment>
<comment type="similarity">
    <text evidence="13">Belongs to the G-protein coupled receptor 1 family.</text>
</comment>
<evidence type="ECO:0000256" key="7">
    <source>
        <dbReference type="ARBA" id="ARBA00023040"/>
    </source>
</evidence>
<name>A0A671VYX6_SPAAU</name>
<evidence type="ECO:0000256" key="1">
    <source>
        <dbReference type="ARBA" id="ARBA00004651"/>
    </source>
</evidence>
<evidence type="ECO:0000256" key="14">
    <source>
        <dbReference type="RuleBase" id="RU363047"/>
    </source>
</evidence>
<feature type="transmembrane region" description="Helical" evidence="14">
    <location>
        <begin position="148"/>
        <end position="169"/>
    </location>
</feature>
<keyword evidence="11" id="KW-0325">Glycoprotein</keyword>
<gene>
    <name evidence="16" type="primary">LOC115588779</name>
</gene>
<dbReference type="InParanoid" id="A0A671VYX6"/>